<evidence type="ECO:0000256" key="3">
    <source>
        <dbReference type="SAM" id="SignalP"/>
    </source>
</evidence>
<keyword evidence="6" id="KW-1185">Reference proteome</keyword>
<dbReference type="InterPro" id="IPR051299">
    <property type="entry name" value="AB_hydrolase_lip/est"/>
</dbReference>
<evidence type="ECO:0000256" key="2">
    <source>
        <dbReference type="ARBA" id="ARBA00022801"/>
    </source>
</evidence>
<dbReference type="AlphaFoldDB" id="A0AAV9G842"/>
<evidence type="ECO:0000259" key="4">
    <source>
        <dbReference type="Pfam" id="PF01764"/>
    </source>
</evidence>
<feature type="signal peptide" evidence="3">
    <location>
        <begin position="1"/>
        <end position="20"/>
    </location>
</feature>
<dbReference type="GO" id="GO:0006629">
    <property type="term" value="P:lipid metabolic process"/>
    <property type="evidence" value="ECO:0007669"/>
    <property type="project" value="InterPro"/>
</dbReference>
<dbReference type="CDD" id="cd00519">
    <property type="entry name" value="Lipase_3"/>
    <property type="match status" value="1"/>
</dbReference>
<evidence type="ECO:0000256" key="1">
    <source>
        <dbReference type="ARBA" id="ARBA00022729"/>
    </source>
</evidence>
<dbReference type="PANTHER" id="PTHR46640">
    <property type="entry name" value="TRIACYLGLYCEROL LIPASE, PUTATIVE (AFU_ORTHOLOGUE AFUA_6G06510)-RELATED"/>
    <property type="match status" value="1"/>
</dbReference>
<dbReference type="PANTHER" id="PTHR46640:SF1">
    <property type="entry name" value="FUNGAL LIPASE-LIKE DOMAIN-CONTAINING PROTEIN-RELATED"/>
    <property type="match status" value="1"/>
</dbReference>
<evidence type="ECO:0000313" key="5">
    <source>
        <dbReference type="EMBL" id="KAK4444303.1"/>
    </source>
</evidence>
<reference evidence="5" key="1">
    <citation type="journal article" date="2023" name="Mol. Phylogenet. Evol.">
        <title>Genome-scale phylogeny and comparative genomics of the fungal order Sordariales.</title>
        <authorList>
            <person name="Hensen N."/>
            <person name="Bonometti L."/>
            <person name="Westerberg I."/>
            <person name="Brannstrom I.O."/>
            <person name="Guillou S."/>
            <person name="Cros-Aarteil S."/>
            <person name="Calhoun S."/>
            <person name="Haridas S."/>
            <person name="Kuo A."/>
            <person name="Mondo S."/>
            <person name="Pangilinan J."/>
            <person name="Riley R."/>
            <person name="LaButti K."/>
            <person name="Andreopoulos B."/>
            <person name="Lipzen A."/>
            <person name="Chen C."/>
            <person name="Yan M."/>
            <person name="Daum C."/>
            <person name="Ng V."/>
            <person name="Clum A."/>
            <person name="Steindorff A."/>
            <person name="Ohm R.A."/>
            <person name="Martin F."/>
            <person name="Silar P."/>
            <person name="Natvig D.O."/>
            <person name="Lalanne C."/>
            <person name="Gautier V."/>
            <person name="Ament-Velasquez S.L."/>
            <person name="Kruys A."/>
            <person name="Hutchinson M.I."/>
            <person name="Powell A.J."/>
            <person name="Barry K."/>
            <person name="Miller A.N."/>
            <person name="Grigoriev I.V."/>
            <person name="Debuchy R."/>
            <person name="Gladieux P."/>
            <person name="Hiltunen Thoren M."/>
            <person name="Johannesson H."/>
        </authorList>
    </citation>
    <scope>NUCLEOTIDE SEQUENCE</scope>
    <source>
        <strain evidence="5">PSN243</strain>
    </source>
</reference>
<name>A0AAV9G842_9PEZI</name>
<proteinExistence type="predicted"/>
<feature type="domain" description="Fungal lipase-type" evidence="4">
    <location>
        <begin position="258"/>
        <end position="417"/>
    </location>
</feature>
<dbReference type="Pfam" id="PF01764">
    <property type="entry name" value="Lipase_3"/>
    <property type="match status" value="1"/>
</dbReference>
<accession>A0AAV9G842</accession>
<dbReference type="SUPFAM" id="SSF53474">
    <property type="entry name" value="alpha/beta-Hydrolases"/>
    <property type="match status" value="1"/>
</dbReference>
<dbReference type="GO" id="GO:0016787">
    <property type="term" value="F:hydrolase activity"/>
    <property type="evidence" value="ECO:0007669"/>
    <property type="project" value="UniProtKB-KW"/>
</dbReference>
<gene>
    <name evidence="5" type="ORF">QBC34DRAFT_487920</name>
</gene>
<dbReference type="Proteomes" id="UP001321760">
    <property type="component" value="Unassembled WGS sequence"/>
</dbReference>
<protein>
    <submittedName>
        <fullName evidence="5">Alpha/Beta hydrolase protein</fullName>
    </submittedName>
</protein>
<dbReference type="Gene3D" id="3.40.50.1820">
    <property type="entry name" value="alpha/beta hydrolase"/>
    <property type="match status" value="1"/>
</dbReference>
<organism evidence="5 6">
    <name type="scientific">Podospora aff. communis PSN243</name>
    <dbReference type="NCBI Taxonomy" id="3040156"/>
    <lineage>
        <taxon>Eukaryota</taxon>
        <taxon>Fungi</taxon>
        <taxon>Dikarya</taxon>
        <taxon>Ascomycota</taxon>
        <taxon>Pezizomycotina</taxon>
        <taxon>Sordariomycetes</taxon>
        <taxon>Sordariomycetidae</taxon>
        <taxon>Sordariales</taxon>
        <taxon>Podosporaceae</taxon>
        <taxon>Podospora</taxon>
    </lineage>
</organism>
<keyword evidence="2 5" id="KW-0378">Hydrolase</keyword>
<sequence>MLRFHHVFAALVATITSATAMTVASELNYALPDDFDMSLLQSDCYMPKNFSVVGLQLWLPAPTNPNNFTGYFLYVDIGTNTTTICQKNATSPNVGGEGHAERWGCDIPYVQFIWQNGTLTIVEKACPLTGHKMFLKSLPILPLLGYFSALATPLGPQEQHPILPHNGHSSPQGVSVPFFASLERLARLVDITYCVGTTGVSPPFSCASRCKDFPSLKLERTWNTGVLLSDSCGYIAVDHGEDRKTKNGGILNFGPAIIVAFRGTYSITNTIVDLSTIPQEYVPYPAPDHGDGDGQKPEHKCTNCTVHMGFMSSWRSAREVVLPALKAARERHPGYPIHLVGHSLGGAVAALAALELRLSMGWTNLTVTTFGEPRVGNKGLANYLNAVFGLKNGTDAEKLPYRRVTHVNDPVPLLPLTEWGFRPHAGEVYITKSELQPAPEDLRLCRGDNDPECMGGAESEDWKGEVEVENDGDEATVVARSFPARFKLWQLFFAHRDYFWRLGLCVPGGDPADWGRGPYNIRPSVARLPHDWRGCA</sequence>
<dbReference type="EMBL" id="MU865979">
    <property type="protein sequence ID" value="KAK4444303.1"/>
    <property type="molecule type" value="Genomic_DNA"/>
</dbReference>
<evidence type="ECO:0000313" key="6">
    <source>
        <dbReference type="Proteomes" id="UP001321760"/>
    </source>
</evidence>
<reference evidence="5" key="2">
    <citation type="submission" date="2023-05" db="EMBL/GenBank/DDBJ databases">
        <authorList>
            <consortium name="Lawrence Berkeley National Laboratory"/>
            <person name="Steindorff A."/>
            <person name="Hensen N."/>
            <person name="Bonometti L."/>
            <person name="Westerberg I."/>
            <person name="Brannstrom I.O."/>
            <person name="Guillou S."/>
            <person name="Cros-Aarteil S."/>
            <person name="Calhoun S."/>
            <person name="Haridas S."/>
            <person name="Kuo A."/>
            <person name="Mondo S."/>
            <person name="Pangilinan J."/>
            <person name="Riley R."/>
            <person name="Labutti K."/>
            <person name="Andreopoulos B."/>
            <person name="Lipzen A."/>
            <person name="Chen C."/>
            <person name="Yanf M."/>
            <person name="Daum C."/>
            <person name="Ng V."/>
            <person name="Clum A."/>
            <person name="Ohm R."/>
            <person name="Martin F."/>
            <person name="Silar P."/>
            <person name="Natvig D."/>
            <person name="Lalanne C."/>
            <person name="Gautier V."/>
            <person name="Ament-Velasquez S.L."/>
            <person name="Kruys A."/>
            <person name="Hutchinson M.I."/>
            <person name="Powell A.J."/>
            <person name="Barry K."/>
            <person name="Miller A.N."/>
            <person name="Grigoriev I.V."/>
            <person name="Debuchy R."/>
            <person name="Gladieux P."/>
            <person name="Thoren M.H."/>
            <person name="Johannesson H."/>
        </authorList>
    </citation>
    <scope>NUCLEOTIDE SEQUENCE</scope>
    <source>
        <strain evidence="5">PSN243</strain>
    </source>
</reference>
<keyword evidence="1 3" id="KW-0732">Signal</keyword>
<feature type="chain" id="PRO_5044024041" evidence="3">
    <location>
        <begin position="21"/>
        <end position="536"/>
    </location>
</feature>
<comment type="caution">
    <text evidence="5">The sequence shown here is derived from an EMBL/GenBank/DDBJ whole genome shotgun (WGS) entry which is preliminary data.</text>
</comment>
<dbReference type="InterPro" id="IPR029058">
    <property type="entry name" value="AB_hydrolase_fold"/>
</dbReference>
<dbReference type="InterPro" id="IPR002921">
    <property type="entry name" value="Fungal_lipase-type"/>
</dbReference>